<dbReference type="SMART" id="SM00181">
    <property type="entry name" value="EGF"/>
    <property type="match status" value="3"/>
</dbReference>
<evidence type="ECO:0000256" key="4">
    <source>
        <dbReference type="PROSITE-ProRule" id="PRU00076"/>
    </source>
</evidence>
<sequence>MATQLPAESPLQLGEKNLLSALHVSKTQLGLCYPGGTFECIPAADNFTCACYDGFQGRYCEKRRDFCAEAGVSDRSPVKAGKFDSNNFLPHSADFWQCSGAALARTFNDFPFLFFALCLNGGVCRNRPFKTDPFECICQPGFSGPRCEQAVPACDSNPCMNGGRCEVIRNTDSLSGKPSNKLQCICPEGLGGASCECSVAGACLNGGQCIDGPGNFTCECADVLLLLSLLLLLLLIILLLLLLLLPLLLLLLLILLLLLLI</sequence>
<evidence type="ECO:0000256" key="2">
    <source>
        <dbReference type="ARBA" id="ARBA00022737"/>
    </source>
</evidence>
<dbReference type="InterPro" id="IPR051022">
    <property type="entry name" value="Notch_Cell-Fate_Det"/>
</dbReference>
<keyword evidence="5" id="KW-1133">Transmembrane helix</keyword>
<proteinExistence type="predicted"/>
<dbReference type="Pfam" id="PF00008">
    <property type="entry name" value="EGF"/>
    <property type="match status" value="2"/>
</dbReference>
<accession>A0A3P6P8W6</accession>
<dbReference type="Proteomes" id="UP000281553">
    <property type="component" value="Unassembled WGS sequence"/>
</dbReference>
<evidence type="ECO:0000256" key="3">
    <source>
        <dbReference type="ARBA" id="ARBA00023157"/>
    </source>
</evidence>
<evidence type="ECO:0000313" key="8">
    <source>
        <dbReference type="Proteomes" id="UP000281553"/>
    </source>
</evidence>
<feature type="transmembrane region" description="Helical" evidence="5">
    <location>
        <begin position="225"/>
        <end position="258"/>
    </location>
</feature>
<dbReference type="PROSITE" id="PS50026">
    <property type="entry name" value="EGF_3"/>
    <property type="match status" value="2"/>
</dbReference>
<dbReference type="OrthoDB" id="283575at2759"/>
<protein>
    <recommendedName>
        <fullName evidence="6">EGF-like domain-containing protein</fullName>
    </recommendedName>
</protein>
<feature type="disulfide bond" evidence="4">
    <location>
        <begin position="138"/>
        <end position="147"/>
    </location>
</feature>
<keyword evidence="1 4" id="KW-0245">EGF-like domain</keyword>
<dbReference type="PANTHER" id="PTHR24049">
    <property type="entry name" value="CRUMBS FAMILY MEMBER"/>
    <property type="match status" value="1"/>
</dbReference>
<dbReference type="EMBL" id="UYRU01001964">
    <property type="protein sequence ID" value="VDK32962.1"/>
    <property type="molecule type" value="Genomic_DNA"/>
</dbReference>
<keyword evidence="5" id="KW-0472">Membrane</keyword>
<comment type="caution">
    <text evidence="4">Lacks conserved residue(s) required for the propagation of feature annotation.</text>
</comment>
<dbReference type="SUPFAM" id="SSF57196">
    <property type="entry name" value="EGF/Laminin"/>
    <property type="match status" value="3"/>
</dbReference>
<feature type="domain" description="EGF-like" evidence="6">
    <location>
        <begin position="108"/>
        <end position="148"/>
    </location>
</feature>
<dbReference type="CDD" id="cd00054">
    <property type="entry name" value="EGF_CA"/>
    <property type="match status" value="2"/>
</dbReference>
<dbReference type="PROSITE" id="PS00022">
    <property type="entry name" value="EGF_1"/>
    <property type="match status" value="3"/>
</dbReference>
<dbReference type="AlphaFoldDB" id="A0A3P6P8W6"/>
<keyword evidence="3 4" id="KW-1015">Disulfide bond</keyword>
<organism evidence="7 8">
    <name type="scientific">Dibothriocephalus latus</name>
    <name type="common">Fish tapeworm</name>
    <name type="synonym">Diphyllobothrium latum</name>
    <dbReference type="NCBI Taxonomy" id="60516"/>
    <lineage>
        <taxon>Eukaryota</taxon>
        <taxon>Metazoa</taxon>
        <taxon>Spiralia</taxon>
        <taxon>Lophotrochozoa</taxon>
        <taxon>Platyhelminthes</taxon>
        <taxon>Cestoda</taxon>
        <taxon>Eucestoda</taxon>
        <taxon>Diphyllobothriidea</taxon>
        <taxon>Diphyllobothriidae</taxon>
        <taxon>Dibothriocephalus</taxon>
    </lineage>
</organism>
<name>A0A3P6P8W6_DIBLA</name>
<keyword evidence="5" id="KW-0812">Transmembrane</keyword>
<dbReference type="Gene3D" id="2.10.25.10">
    <property type="entry name" value="Laminin"/>
    <property type="match status" value="2"/>
</dbReference>
<dbReference type="PROSITE" id="PS01186">
    <property type="entry name" value="EGF_2"/>
    <property type="match status" value="2"/>
</dbReference>
<keyword evidence="8" id="KW-1185">Reference proteome</keyword>
<reference evidence="7 8" key="1">
    <citation type="submission" date="2018-11" db="EMBL/GenBank/DDBJ databases">
        <authorList>
            <consortium name="Pathogen Informatics"/>
        </authorList>
    </citation>
    <scope>NUCLEOTIDE SEQUENCE [LARGE SCALE GENOMIC DNA]</scope>
</reference>
<feature type="disulfide bond" evidence="4">
    <location>
        <begin position="186"/>
        <end position="195"/>
    </location>
</feature>
<feature type="domain" description="EGF-like" evidence="6">
    <location>
        <begin position="150"/>
        <end position="196"/>
    </location>
</feature>
<evidence type="ECO:0000259" key="6">
    <source>
        <dbReference type="PROSITE" id="PS50026"/>
    </source>
</evidence>
<evidence type="ECO:0000256" key="5">
    <source>
        <dbReference type="SAM" id="Phobius"/>
    </source>
</evidence>
<evidence type="ECO:0000256" key="1">
    <source>
        <dbReference type="ARBA" id="ARBA00022536"/>
    </source>
</evidence>
<keyword evidence="2" id="KW-0677">Repeat</keyword>
<evidence type="ECO:0000313" key="7">
    <source>
        <dbReference type="EMBL" id="VDK32962.1"/>
    </source>
</evidence>
<gene>
    <name evidence="7" type="ORF">DILT_LOCUS466</name>
</gene>
<dbReference type="InterPro" id="IPR000742">
    <property type="entry name" value="EGF"/>
</dbReference>